<dbReference type="SUPFAM" id="SSF69572">
    <property type="entry name" value="Activating enzymes of the ubiquitin-like proteins"/>
    <property type="match status" value="1"/>
</dbReference>
<dbReference type="AlphaFoldDB" id="A0A845EX48"/>
<protein>
    <submittedName>
        <fullName evidence="3">Thiazole biosynthesis adenylyltransferase ThiF</fullName>
    </submittedName>
</protein>
<dbReference type="GO" id="GO:0008146">
    <property type="term" value="F:sulfotransferase activity"/>
    <property type="evidence" value="ECO:0007669"/>
    <property type="project" value="TreeGrafter"/>
</dbReference>
<feature type="domain" description="THIF-type NAD/FAD binding fold" evidence="2">
    <location>
        <begin position="7"/>
        <end position="243"/>
    </location>
</feature>
<dbReference type="FunFam" id="3.40.50.720:FF:000080">
    <property type="entry name" value="Thiazole biosynthesis adenylyltransferase ThiF"/>
    <property type="match status" value="1"/>
</dbReference>
<evidence type="ECO:0000259" key="2">
    <source>
        <dbReference type="Pfam" id="PF00899"/>
    </source>
</evidence>
<reference evidence="3 4" key="1">
    <citation type="submission" date="2019-11" db="EMBL/GenBank/DDBJ databases">
        <title>Genome sequences of 17 halophilic strains isolated from different environments.</title>
        <authorList>
            <person name="Furrow R.E."/>
        </authorList>
    </citation>
    <scope>NUCLEOTIDE SEQUENCE [LARGE SCALE GENOMIC DNA]</scope>
    <source>
        <strain evidence="3 4">22506_14_FS</strain>
    </source>
</reference>
<dbReference type="GO" id="GO:0008641">
    <property type="term" value="F:ubiquitin-like modifier activating enzyme activity"/>
    <property type="evidence" value="ECO:0007669"/>
    <property type="project" value="InterPro"/>
</dbReference>
<dbReference type="Gene3D" id="3.40.50.720">
    <property type="entry name" value="NAD(P)-binding Rossmann-like Domain"/>
    <property type="match status" value="1"/>
</dbReference>
<dbReference type="Pfam" id="PF00899">
    <property type="entry name" value="ThiF"/>
    <property type="match status" value="1"/>
</dbReference>
<evidence type="ECO:0000256" key="1">
    <source>
        <dbReference type="ARBA" id="ARBA00009919"/>
    </source>
</evidence>
<dbReference type="PANTHER" id="PTHR10953">
    <property type="entry name" value="UBIQUITIN-ACTIVATING ENZYME E1"/>
    <property type="match status" value="1"/>
</dbReference>
<gene>
    <name evidence="3" type="ORF">GLW07_06970</name>
</gene>
<organism evidence="3 4">
    <name type="scientific">Guptibacillus hwajinpoensis</name>
    <dbReference type="NCBI Taxonomy" id="208199"/>
    <lineage>
        <taxon>Bacteria</taxon>
        <taxon>Bacillati</taxon>
        <taxon>Bacillota</taxon>
        <taxon>Bacilli</taxon>
        <taxon>Bacillales</taxon>
        <taxon>Guptibacillaceae</taxon>
        <taxon>Guptibacillus</taxon>
    </lineage>
</organism>
<dbReference type="GO" id="GO:0005829">
    <property type="term" value="C:cytosol"/>
    <property type="evidence" value="ECO:0007669"/>
    <property type="project" value="TreeGrafter"/>
</dbReference>
<proteinExistence type="inferred from homology"/>
<dbReference type="InterPro" id="IPR000594">
    <property type="entry name" value="ThiF_NAD_FAD-bd"/>
</dbReference>
<evidence type="ECO:0000313" key="4">
    <source>
        <dbReference type="Proteomes" id="UP000447833"/>
    </source>
</evidence>
<comment type="caution">
    <text evidence="3">The sequence shown here is derived from an EMBL/GenBank/DDBJ whole genome shotgun (WGS) entry which is preliminary data.</text>
</comment>
<dbReference type="RefSeq" id="WP_160918781.1">
    <property type="nucleotide sequence ID" value="NZ_WMEY01000002.1"/>
</dbReference>
<dbReference type="EMBL" id="WMEY01000002">
    <property type="protein sequence ID" value="MYL63094.1"/>
    <property type="molecule type" value="Genomic_DNA"/>
</dbReference>
<name>A0A845EX48_9BACL</name>
<dbReference type="GO" id="GO:0016779">
    <property type="term" value="F:nucleotidyltransferase activity"/>
    <property type="evidence" value="ECO:0007669"/>
    <property type="project" value="UniProtKB-KW"/>
</dbReference>
<evidence type="ECO:0000313" key="3">
    <source>
        <dbReference type="EMBL" id="MYL63094.1"/>
    </source>
</evidence>
<accession>A0A845EX48</accession>
<dbReference type="PANTHER" id="PTHR10953:SF102">
    <property type="entry name" value="ADENYLYLTRANSFERASE AND SULFURTRANSFERASE MOCS3"/>
    <property type="match status" value="1"/>
</dbReference>
<dbReference type="InterPro" id="IPR045886">
    <property type="entry name" value="ThiF/MoeB/HesA"/>
</dbReference>
<keyword evidence="3" id="KW-0548">Nucleotidyltransferase</keyword>
<dbReference type="InterPro" id="IPR035985">
    <property type="entry name" value="Ubiquitin-activating_enz"/>
</dbReference>
<dbReference type="CDD" id="cd00757">
    <property type="entry name" value="ThiF_MoeB_HesA_family"/>
    <property type="match status" value="1"/>
</dbReference>
<keyword evidence="3" id="KW-0808">Transferase</keyword>
<sequence>MDYFKRYSRQMLFSPIGEVGQKKFSQSRALIVGMGALGTAIANHLVRAGFGYIRIVDRDYVEKSNLQRQMLFDEEDVAAALPKTVAAKNKLTKMNSAVEIEAITADVNPSNITEFIDSMDFVMDGTDNFSTRFLLNDACFKNKIPFVYGGAVSSRGMTALFIPDETPCLRCFIQGGEGTTGETCDTIGVISPIVDIIASYQVTEIMKYIAGDHEKLHRSLMTMDIWQNHSYAMKFASPKKGCPTCQTNEYPSLKTGVMQDITSLCGRETIQIQLESHFDLKEWAEKLEKTTKVKKTPFLLKAQLEEGERLVLFPDGRVLVQGTEDSGRAKALYARYIGM</sequence>
<dbReference type="Proteomes" id="UP000447833">
    <property type="component" value="Unassembled WGS sequence"/>
</dbReference>
<dbReference type="GO" id="GO:0004792">
    <property type="term" value="F:thiosulfate-cyanide sulfurtransferase activity"/>
    <property type="evidence" value="ECO:0007669"/>
    <property type="project" value="TreeGrafter"/>
</dbReference>
<comment type="similarity">
    <text evidence="1">Belongs to the HesA/MoeB/ThiF family.</text>
</comment>